<keyword evidence="5 7" id="KW-0472">Membrane</keyword>
<feature type="transmembrane region" description="Helical" evidence="7">
    <location>
        <begin position="155"/>
        <end position="176"/>
    </location>
</feature>
<dbReference type="EMBL" id="JACBZH010000001">
    <property type="protein sequence ID" value="NYH89878.1"/>
    <property type="molecule type" value="Genomic_DNA"/>
</dbReference>
<evidence type="ECO:0000256" key="3">
    <source>
        <dbReference type="ARBA" id="ARBA00022692"/>
    </source>
</evidence>
<dbReference type="PANTHER" id="PTHR36115:SF6">
    <property type="entry name" value="PROLINE-RICH ANTIGEN HOMOLOG"/>
    <property type="match status" value="1"/>
</dbReference>
<dbReference type="PANTHER" id="PTHR36115">
    <property type="entry name" value="PROLINE-RICH ANTIGEN HOMOLOG-RELATED"/>
    <property type="match status" value="1"/>
</dbReference>
<dbReference type="InterPro" id="IPR051791">
    <property type="entry name" value="Pra-immunoreactive"/>
</dbReference>
<organism evidence="9 10">
    <name type="scientific">Actinopolymorpha rutila</name>
    <dbReference type="NCBI Taxonomy" id="446787"/>
    <lineage>
        <taxon>Bacteria</taxon>
        <taxon>Bacillati</taxon>
        <taxon>Actinomycetota</taxon>
        <taxon>Actinomycetes</taxon>
        <taxon>Propionibacteriales</taxon>
        <taxon>Actinopolymorphaceae</taxon>
        <taxon>Actinopolymorpha</taxon>
    </lineage>
</organism>
<name>A0A852ZDI4_9ACTN</name>
<feature type="transmembrane region" description="Helical" evidence="7">
    <location>
        <begin position="122"/>
        <end position="143"/>
    </location>
</feature>
<evidence type="ECO:0000256" key="4">
    <source>
        <dbReference type="ARBA" id="ARBA00022989"/>
    </source>
</evidence>
<dbReference type="Proteomes" id="UP000579605">
    <property type="component" value="Unassembled WGS sequence"/>
</dbReference>
<evidence type="ECO:0000259" key="8">
    <source>
        <dbReference type="Pfam" id="PF06271"/>
    </source>
</evidence>
<gene>
    <name evidence="9" type="ORF">F4554_002516</name>
</gene>
<evidence type="ECO:0000256" key="2">
    <source>
        <dbReference type="ARBA" id="ARBA00022475"/>
    </source>
</evidence>
<feature type="compositionally biased region" description="Low complexity" evidence="6">
    <location>
        <begin position="43"/>
        <end position="98"/>
    </location>
</feature>
<comment type="subcellular location">
    <subcellularLocation>
        <location evidence="1">Cell membrane</location>
        <topology evidence="1">Multi-pass membrane protein</topology>
    </subcellularLocation>
</comment>
<evidence type="ECO:0000313" key="10">
    <source>
        <dbReference type="Proteomes" id="UP000579605"/>
    </source>
</evidence>
<accession>A0A852ZDI4</accession>
<dbReference type="GO" id="GO:0005886">
    <property type="term" value="C:plasma membrane"/>
    <property type="evidence" value="ECO:0007669"/>
    <property type="project" value="UniProtKB-SubCell"/>
</dbReference>
<evidence type="ECO:0000256" key="6">
    <source>
        <dbReference type="SAM" id="MobiDB-lite"/>
    </source>
</evidence>
<feature type="domain" description="RDD" evidence="8">
    <location>
        <begin position="116"/>
        <end position="244"/>
    </location>
</feature>
<feature type="region of interest" description="Disordered" evidence="6">
    <location>
        <begin position="1"/>
        <end position="104"/>
    </location>
</feature>
<evidence type="ECO:0000313" key="9">
    <source>
        <dbReference type="EMBL" id="NYH89878.1"/>
    </source>
</evidence>
<reference evidence="9 10" key="1">
    <citation type="submission" date="2020-07" db="EMBL/GenBank/DDBJ databases">
        <title>Sequencing the genomes of 1000 actinobacteria strains.</title>
        <authorList>
            <person name="Klenk H.-P."/>
        </authorList>
    </citation>
    <scope>NUCLEOTIDE SEQUENCE [LARGE SCALE GENOMIC DNA]</scope>
    <source>
        <strain evidence="9 10">DSM 18448</strain>
    </source>
</reference>
<evidence type="ECO:0000256" key="1">
    <source>
        <dbReference type="ARBA" id="ARBA00004651"/>
    </source>
</evidence>
<dbReference type="InterPro" id="IPR010432">
    <property type="entry name" value="RDD"/>
</dbReference>
<evidence type="ECO:0000256" key="5">
    <source>
        <dbReference type="ARBA" id="ARBA00023136"/>
    </source>
</evidence>
<evidence type="ECO:0000256" key="7">
    <source>
        <dbReference type="SAM" id="Phobius"/>
    </source>
</evidence>
<proteinExistence type="predicted"/>
<dbReference type="AlphaFoldDB" id="A0A852ZDI4"/>
<keyword evidence="10" id="KW-1185">Reference proteome</keyword>
<comment type="caution">
    <text evidence="9">The sequence shown here is derived from an EMBL/GenBank/DDBJ whole genome shotgun (WGS) entry which is preliminary data.</text>
</comment>
<sequence>MSTPTPPGSDARDQGSSSGRHGAPQPQDPYGQQAQGHGGQQGYGQQQQPGQYGQQYGQQQGHGQQPGYGQAYPQGQEGYGQQYGQQQNQYEQSQYGQPGQYGEYAGAPQIDRDILAPWVHRLGAYLIDGVVAWIPGAIGAALMGGLQSGGQPSGAATAIGSILYLVSLGISIWNIVFRQGRTGQSIGKQVLNIKLVRESDGQPLGPGTTFVRALAHILDALPCYVGFLWPLWDKKRQTFADKVMSSLVIKL</sequence>
<protein>
    <submittedName>
        <fullName evidence="9">Putative RDD family membrane protein YckC</fullName>
    </submittedName>
</protein>
<dbReference type="Pfam" id="PF06271">
    <property type="entry name" value="RDD"/>
    <property type="match status" value="1"/>
</dbReference>
<keyword evidence="2" id="KW-1003">Cell membrane</keyword>
<keyword evidence="4 7" id="KW-1133">Transmembrane helix</keyword>
<dbReference type="RefSeq" id="WP_179787528.1">
    <property type="nucleotide sequence ID" value="NZ_BAAARR010000010.1"/>
</dbReference>
<keyword evidence="3 7" id="KW-0812">Transmembrane</keyword>